<organism evidence="2 3">
    <name type="scientific">Pleurostoma richardsiae</name>
    <dbReference type="NCBI Taxonomy" id="41990"/>
    <lineage>
        <taxon>Eukaryota</taxon>
        <taxon>Fungi</taxon>
        <taxon>Dikarya</taxon>
        <taxon>Ascomycota</taxon>
        <taxon>Pezizomycotina</taxon>
        <taxon>Sordariomycetes</taxon>
        <taxon>Sordariomycetidae</taxon>
        <taxon>Calosphaeriales</taxon>
        <taxon>Pleurostomataceae</taxon>
        <taxon>Pleurostoma</taxon>
    </lineage>
</organism>
<proteinExistence type="predicted"/>
<feature type="compositionally biased region" description="Acidic residues" evidence="1">
    <location>
        <begin position="229"/>
        <end position="243"/>
    </location>
</feature>
<evidence type="ECO:0000256" key="1">
    <source>
        <dbReference type="SAM" id="MobiDB-lite"/>
    </source>
</evidence>
<keyword evidence="3" id="KW-1185">Reference proteome</keyword>
<reference evidence="2" key="1">
    <citation type="submission" date="2022-07" db="EMBL/GenBank/DDBJ databases">
        <title>Fungi with potential for degradation of polypropylene.</title>
        <authorList>
            <person name="Gostincar C."/>
        </authorList>
    </citation>
    <scope>NUCLEOTIDE SEQUENCE</scope>
    <source>
        <strain evidence="2">EXF-13308</strain>
    </source>
</reference>
<dbReference type="Proteomes" id="UP001174694">
    <property type="component" value="Unassembled WGS sequence"/>
</dbReference>
<evidence type="ECO:0000313" key="3">
    <source>
        <dbReference type="Proteomes" id="UP001174694"/>
    </source>
</evidence>
<dbReference type="EMBL" id="JANBVO010000041">
    <property type="protein sequence ID" value="KAJ9134787.1"/>
    <property type="molecule type" value="Genomic_DNA"/>
</dbReference>
<feature type="region of interest" description="Disordered" evidence="1">
    <location>
        <begin position="226"/>
        <end position="249"/>
    </location>
</feature>
<evidence type="ECO:0000313" key="2">
    <source>
        <dbReference type="EMBL" id="KAJ9134787.1"/>
    </source>
</evidence>
<accession>A0AA38VMD3</accession>
<comment type="caution">
    <text evidence="2">The sequence shown here is derived from an EMBL/GenBank/DDBJ whole genome shotgun (WGS) entry which is preliminary data.</text>
</comment>
<sequence>MADLNLMPDVRLRKPAYYSRQEIVSALSDFYKFLATLPHIDPSAIDYAPPSGWPEITSESLTKRDIHKSDEAVELLRHLPYIRGEVGERFNWTAPECFACDWRLVGRSGLQELRPLPPATSWLGHNSRGKWQWPEWVVQLTAGRDREEWVILLDTTDGTATRYYSMYYAYEPTYPEGDPRSWRDRCCDETLPIREFLNRWRQKYIDMEWLGIPNEKLSAIRTGWMPFDEKDDEGEDTDGEDDDPWPKGKWADDTMDLVRIYKEHGWPHDFRRDECRRALLEWKRAQPDYVRNIDYD</sequence>
<dbReference type="AlphaFoldDB" id="A0AA38VMD3"/>
<gene>
    <name evidence="2" type="ORF">NKR23_g9972</name>
</gene>
<protein>
    <submittedName>
        <fullName evidence="2">Uncharacterized protein</fullName>
    </submittedName>
</protein>
<name>A0AA38VMD3_9PEZI</name>